<feature type="transmembrane region" description="Helical" evidence="1">
    <location>
        <begin position="124"/>
        <end position="155"/>
    </location>
</feature>
<feature type="domain" description="Cytochrome c assembly protein" evidence="2">
    <location>
        <begin position="36"/>
        <end position="262"/>
    </location>
</feature>
<dbReference type="GO" id="GO:0020037">
    <property type="term" value="F:heme binding"/>
    <property type="evidence" value="ECO:0007669"/>
    <property type="project" value="InterPro"/>
</dbReference>
<dbReference type="Proteomes" id="UP000231658">
    <property type="component" value="Unassembled WGS sequence"/>
</dbReference>
<evidence type="ECO:0000313" key="3">
    <source>
        <dbReference type="EMBL" id="SCA55164.1"/>
    </source>
</evidence>
<dbReference type="PANTHER" id="PTHR38034:SF1">
    <property type="entry name" value="INNER MEMBRANE PROTEIN YPJD"/>
    <property type="match status" value="1"/>
</dbReference>
<dbReference type="GO" id="GO:0005886">
    <property type="term" value="C:plasma membrane"/>
    <property type="evidence" value="ECO:0007669"/>
    <property type="project" value="TreeGrafter"/>
</dbReference>
<protein>
    <submittedName>
        <fullName evidence="3">Uncharacterized 28.8 kDa protein in nifR3-like 5'region</fullName>
    </submittedName>
</protein>
<feature type="transmembrane region" description="Helical" evidence="1">
    <location>
        <begin position="88"/>
        <end position="109"/>
    </location>
</feature>
<organism evidence="3 4">
    <name type="scientific">Candidatus Terasakiella magnetica</name>
    <dbReference type="NCBI Taxonomy" id="1867952"/>
    <lineage>
        <taxon>Bacteria</taxon>
        <taxon>Pseudomonadati</taxon>
        <taxon>Pseudomonadota</taxon>
        <taxon>Alphaproteobacteria</taxon>
        <taxon>Rhodospirillales</taxon>
        <taxon>Terasakiellaceae</taxon>
        <taxon>Terasakiella</taxon>
    </lineage>
</organism>
<feature type="transmembrane region" description="Helical" evidence="1">
    <location>
        <begin position="62"/>
        <end position="81"/>
    </location>
</feature>
<feature type="transmembrane region" description="Helical" evidence="1">
    <location>
        <begin position="176"/>
        <end position="201"/>
    </location>
</feature>
<evidence type="ECO:0000256" key="1">
    <source>
        <dbReference type="SAM" id="Phobius"/>
    </source>
</evidence>
<dbReference type="GO" id="GO:0017004">
    <property type="term" value="P:cytochrome complex assembly"/>
    <property type="evidence" value="ECO:0007669"/>
    <property type="project" value="InterPro"/>
</dbReference>
<evidence type="ECO:0000313" key="4">
    <source>
        <dbReference type="Proteomes" id="UP000231658"/>
    </source>
</evidence>
<accession>A0A1C3RD64</accession>
<dbReference type="AlphaFoldDB" id="A0A1C3RD64"/>
<feature type="transmembrane region" description="Helical" evidence="1">
    <location>
        <begin position="6"/>
        <end position="23"/>
    </location>
</feature>
<sequence length="267" mass="28941">MLQTMIFSISAVLAIAVPALYFLKEPKEQGGTFWSLMAVALAGSISWTLAQLSGEWRTSLSLAVWVTVCASVISFTIVCALNRLAWRLTPLLMPYLAAMGIWAIIWSTFPGQPIENEGPVSNWIMFHIAISVFTYALATIAAVAALSAFLVERALKQKRPTKLSRMLPSVIDSESLLVRLLLASEVILALGLLSGMGVSMMENGQLLTADHKTLFSIGAFIAIAVLLFAHHQSGIRGRKAARIVLVAYLLLSLGFLGVKFVTDVMMA</sequence>
<dbReference type="Pfam" id="PF01578">
    <property type="entry name" value="Cytochrom_C_asm"/>
    <property type="match status" value="1"/>
</dbReference>
<keyword evidence="4" id="KW-1185">Reference proteome</keyword>
<keyword evidence="1" id="KW-1133">Transmembrane helix</keyword>
<keyword evidence="1" id="KW-0812">Transmembrane</keyword>
<dbReference type="EMBL" id="FLYE01000001">
    <property type="protein sequence ID" value="SCA55164.1"/>
    <property type="molecule type" value="Genomic_DNA"/>
</dbReference>
<dbReference type="STRING" id="1867952.MTBPR1_10411"/>
<proteinExistence type="predicted"/>
<evidence type="ECO:0000259" key="2">
    <source>
        <dbReference type="Pfam" id="PF01578"/>
    </source>
</evidence>
<dbReference type="RefSeq" id="WP_069185865.1">
    <property type="nucleotide sequence ID" value="NZ_FLYE01000001.1"/>
</dbReference>
<dbReference type="PANTHER" id="PTHR38034">
    <property type="entry name" value="INNER MEMBRANE PROTEIN YPJD"/>
    <property type="match status" value="1"/>
</dbReference>
<feature type="transmembrane region" description="Helical" evidence="1">
    <location>
        <begin position="213"/>
        <end position="231"/>
    </location>
</feature>
<reference evidence="3 4" key="1">
    <citation type="submission" date="2016-07" db="EMBL/GenBank/DDBJ databases">
        <authorList>
            <person name="Lefevre C.T."/>
        </authorList>
    </citation>
    <scope>NUCLEOTIDE SEQUENCE [LARGE SCALE GENOMIC DNA]</scope>
    <source>
        <strain evidence="3">PR1</strain>
    </source>
</reference>
<feature type="transmembrane region" description="Helical" evidence="1">
    <location>
        <begin position="243"/>
        <end position="262"/>
    </location>
</feature>
<dbReference type="InterPro" id="IPR052372">
    <property type="entry name" value="YpjD/HemX"/>
</dbReference>
<dbReference type="OrthoDB" id="9812539at2"/>
<keyword evidence="1" id="KW-0472">Membrane</keyword>
<dbReference type="InterPro" id="IPR002541">
    <property type="entry name" value="Cyt_c_assembly"/>
</dbReference>
<gene>
    <name evidence="3" type="ORF">MTBPR1_10411</name>
</gene>
<feature type="transmembrane region" description="Helical" evidence="1">
    <location>
        <begin position="30"/>
        <end position="50"/>
    </location>
</feature>
<name>A0A1C3RD64_9PROT</name>